<feature type="domain" description="IPT/TIG" evidence="1">
    <location>
        <begin position="1148"/>
        <end position="1227"/>
    </location>
</feature>
<dbReference type="Pfam" id="PF13583">
    <property type="entry name" value="Reprolysin_4"/>
    <property type="match status" value="1"/>
</dbReference>
<feature type="domain" description="IPT/TIG" evidence="1">
    <location>
        <begin position="933"/>
        <end position="1012"/>
    </location>
</feature>
<comment type="caution">
    <text evidence="2">The sequence shown here is derived from an EMBL/GenBank/DDBJ whole genome shotgun (WGS) entry which is preliminary data.</text>
</comment>
<feature type="domain" description="IPT/TIG" evidence="1">
    <location>
        <begin position="853"/>
        <end position="932"/>
    </location>
</feature>
<organism evidence="2 3">
    <name type="scientific">Hymenobacter glaciei</name>
    <dbReference type="NCBI Taxonomy" id="877209"/>
    <lineage>
        <taxon>Bacteria</taxon>
        <taxon>Pseudomonadati</taxon>
        <taxon>Bacteroidota</taxon>
        <taxon>Cytophagia</taxon>
        <taxon>Cytophagales</taxon>
        <taxon>Hymenobacteraceae</taxon>
        <taxon>Hymenobacter</taxon>
    </lineage>
</organism>
<sequence>MHERYNSGLTAPDGTTATGRCLRRTSVAILATLGLALSARAQQTTPYFRADAEARSAAAVSPLAAVLTRSQALTLDEAALRAALATAPFEGPAGAALELALPRPDGTVARFAVRETSVMAPELARKFSSIKTYTGTGLDDRSASLRLDLTPQGFHAQVLAVGGNTYYIDPVSRTDTRHYLGFFRQDMNRAAAGQQPACEFAPTTDELKENRLRLAAAAASGKAQASGSQLRTYRLALSNTPEYAFTKGNTVASVLAAEVTTVNRVVGVYEKELAVRLVLVANNDQLVFLSGLGTQPSPAFSNSNGSSLLGQNQSNVDRIIGSANYDIGHVVSTGGGGVAGLGVVCSSSRKAQGVTGLPNPVGDAFDIDYVAHEMGHQFSGNHPFNGNAGSCAGGNRNPNTAWEPGSGTTIMAYAGICTSTNNLQANSDAVFHTGNYQEMRAFINSTACGTNSATGNTAPVITAPASGKTLPISTPFKLTASATDADNDPLTYMWEEMDLGPQKAPNDAQVTGENVPLFRSFVPVLEPTRYFPRLTELVNNTTVFGERLPTVTRTLKFRCTARDQHSGPAGVIGGVDYSSFVNLDVTSTAGPFVLSAPNSAVSWTGGTTETVTWNVAGTDAAPVSCATVNLRLSLDGGLTYPVLLASGVPNNGTASVTVPNVTAAQARVMVEAADNYFFDISDANFAIAPGPGATITSFTPTSGPVGTVITLTGTNLTGATAVSINGTPATFTAGSATSLTATVAAGTTSGLISVTTPAGTTVSATPFVVGVPPTITSFTPTAGAVGSTVVITGTNFTAASQVTFAGTNAPVYSVNSATQITVVVPIGAVTGAIAVTTPLGTGTSATSFTIPAAPAITSFSPTVGVPGTVVTINGNNFTGTTRVTFNGTNATVFTVVSATQITATVPTGATTGLITVTTPNGIAVSTTRFTVQVPLITSFTPTSGPAGTNVTINGNYFTSATQVTFNGTPVASFVVVSATQITTSVPAGATSGPITVIAPVGSGTSATPFLIPPANDQCANATPLACGQTLNGTNLGATATGDPTGSCGTAVRNGGVFYSVVGTGANMTVTTCNAATDFDTQLFVYSGRCGTYTCVGGNDDAIPNSTTCSSVTFTSQYGATYFVLINGYLATDAGNFALTLTCATPPAAPAITSLSPTSGPVGSTVTVTGSNFTAATAATVNGVAVTGFTVVNATTVTFVVPAGATTGDVVLTTTTNIPSNGLAYTVTTATATAQAQQSEFSVYPNPVAGHGTLNLKMAATAATAQVTLRTVLGQTVATRTFSGSATELPLSGLAAGTYLLSVQAAGRAPSVQRVVVQ</sequence>
<reference evidence="3" key="1">
    <citation type="journal article" date="2019" name="Int. J. Syst. Evol. Microbiol.">
        <title>The Global Catalogue of Microorganisms (GCM) 10K type strain sequencing project: providing services to taxonomists for standard genome sequencing and annotation.</title>
        <authorList>
            <consortium name="The Broad Institute Genomics Platform"/>
            <consortium name="The Broad Institute Genome Sequencing Center for Infectious Disease"/>
            <person name="Wu L."/>
            <person name="Ma J."/>
        </authorList>
    </citation>
    <scope>NUCLEOTIDE SEQUENCE [LARGE SCALE GENOMIC DNA]</scope>
    <source>
        <strain evidence="3">JCM 17225</strain>
    </source>
</reference>
<feature type="domain" description="IPT/TIG" evidence="1">
    <location>
        <begin position="772"/>
        <end position="851"/>
    </location>
</feature>
<dbReference type="RefSeq" id="WP_345059184.1">
    <property type="nucleotide sequence ID" value="NZ_BAABDK010000034.1"/>
</dbReference>
<dbReference type="Gene3D" id="3.40.390.10">
    <property type="entry name" value="Collagenase (Catalytic Domain)"/>
    <property type="match status" value="1"/>
</dbReference>
<evidence type="ECO:0000313" key="3">
    <source>
        <dbReference type="Proteomes" id="UP001501469"/>
    </source>
</evidence>
<dbReference type="SMART" id="SM00429">
    <property type="entry name" value="IPT"/>
    <property type="match status" value="5"/>
</dbReference>
<evidence type="ECO:0000259" key="1">
    <source>
        <dbReference type="SMART" id="SM00429"/>
    </source>
</evidence>
<dbReference type="Proteomes" id="UP001501469">
    <property type="component" value="Unassembled WGS sequence"/>
</dbReference>
<dbReference type="InterPro" id="IPR014756">
    <property type="entry name" value="Ig_E-set"/>
</dbReference>
<dbReference type="PANTHER" id="PTHR23361">
    <property type="entry name" value="MUCIN"/>
    <property type="match status" value="1"/>
</dbReference>
<dbReference type="NCBIfam" id="TIGR04183">
    <property type="entry name" value="Por_Secre_tail"/>
    <property type="match status" value="1"/>
</dbReference>
<dbReference type="Gene3D" id="2.60.40.10">
    <property type="entry name" value="Immunoglobulins"/>
    <property type="match status" value="5"/>
</dbReference>
<dbReference type="SUPFAM" id="SSF55486">
    <property type="entry name" value="Metalloproteases ('zincins'), catalytic domain"/>
    <property type="match status" value="1"/>
</dbReference>
<evidence type="ECO:0000313" key="2">
    <source>
        <dbReference type="EMBL" id="GAA4053235.1"/>
    </source>
</evidence>
<dbReference type="InterPro" id="IPR026444">
    <property type="entry name" value="Secre_tail"/>
</dbReference>
<dbReference type="CDD" id="cd00102">
    <property type="entry name" value="IPT"/>
    <property type="match status" value="3"/>
</dbReference>
<name>A0ABP7UUE1_9BACT</name>
<dbReference type="SUPFAM" id="SSF81296">
    <property type="entry name" value="E set domains"/>
    <property type="match status" value="5"/>
</dbReference>
<dbReference type="Pfam" id="PF01833">
    <property type="entry name" value="TIG"/>
    <property type="match status" value="5"/>
</dbReference>
<accession>A0ABP7UUE1</accession>
<proteinExistence type="predicted"/>
<gene>
    <name evidence="2" type="ORF">GCM10022409_45190</name>
</gene>
<dbReference type="InterPro" id="IPR002909">
    <property type="entry name" value="IPT_dom"/>
</dbReference>
<feature type="domain" description="IPT/TIG" evidence="1">
    <location>
        <begin position="694"/>
        <end position="770"/>
    </location>
</feature>
<dbReference type="Pfam" id="PF18962">
    <property type="entry name" value="Por_Secre_tail"/>
    <property type="match status" value="1"/>
</dbReference>
<protein>
    <recommendedName>
        <fullName evidence="1">IPT/TIG domain-containing protein</fullName>
    </recommendedName>
</protein>
<dbReference type="InterPro" id="IPR024079">
    <property type="entry name" value="MetalloPept_cat_dom_sf"/>
</dbReference>
<dbReference type="InterPro" id="IPR013783">
    <property type="entry name" value="Ig-like_fold"/>
</dbReference>
<keyword evidence="3" id="KW-1185">Reference proteome</keyword>
<dbReference type="EMBL" id="BAABDK010000034">
    <property type="protein sequence ID" value="GAA4053235.1"/>
    <property type="molecule type" value="Genomic_DNA"/>
</dbReference>
<dbReference type="PANTHER" id="PTHR23361:SF20">
    <property type="entry name" value="MRH DOMAIN-CONTAINING PROTEIN"/>
    <property type="match status" value="1"/>
</dbReference>